<dbReference type="Pfam" id="PF00149">
    <property type="entry name" value="Metallophos"/>
    <property type="match status" value="1"/>
</dbReference>
<dbReference type="InterPro" id="IPR032288">
    <property type="entry name" value="Metallophos_C"/>
</dbReference>
<comment type="caution">
    <text evidence="4">The sequence shown here is derived from an EMBL/GenBank/DDBJ whole genome shotgun (WGS) entry which is preliminary data.</text>
</comment>
<accession>A0ABP8G5K8</accession>
<dbReference type="PANTHER" id="PTHR43143">
    <property type="entry name" value="METALLOPHOSPHOESTERASE, CALCINEURIN SUPERFAMILY"/>
    <property type="match status" value="1"/>
</dbReference>
<dbReference type="InterPro" id="IPR032285">
    <property type="entry name" value="Metallophos_N"/>
</dbReference>
<gene>
    <name evidence="4" type="ORF">GCM10023149_15450</name>
</gene>
<dbReference type="InterPro" id="IPR051918">
    <property type="entry name" value="STPP_CPPED1"/>
</dbReference>
<dbReference type="Pfam" id="PF16370">
    <property type="entry name" value="MetallophosC"/>
    <property type="match status" value="1"/>
</dbReference>
<protein>
    <submittedName>
        <fullName evidence="4">Calcineurin-like phosphoesterase family protein</fullName>
    </submittedName>
</protein>
<name>A0ABP8G5K8_9SPHI</name>
<feature type="domain" description="Calcineurin-like phosphoesterase C-terminal" evidence="2">
    <location>
        <begin position="327"/>
        <end position="495"/>
    </location>
</feature>
<evidence type="ECO:0000259" key="2">
    <source>
        <dbReference type="Pfam" id="PF16370"/>
    </source>
</evidence>
<evidence type="ECO:0000259" key="3">
    <source>
        <dbReference type="Pfam" id="PF16371"/>
    </source>
</evidence>
<feature type="domain" description="Calcineurin-like phosphoesterase" evidence="1">
    <location>
        <begin position="118"/>
        <end position="306"/>
    </location>
</feature>
<dbReference type="InterPro" id="IPR013783">
    <property type="entry name" value="Ig-like_fold"/>
</dbReference>
<dbReference type="Gene3D" id="2.60.40.10">
    <property type="entry name" value="Immunoglobulins"/>
    <property type="match status" value="1"/>
</dbReference>
<evidence type="ECO:0000313" key="5">
    <source>
        <dbReference type="Proteomes" id="UP001500582"/>
    </source>
</evidence>
<evidence type="ECO:0000313" key="4">
    <source>
        <dbReference type="EMBL" id="GAA4317754.1"/>
    </source>
</evidence>
<dbReference type="Pfam" id="PF16371">
    <property type="entry name" value="MetallophosN"/>
    <property type="match status" value="1"/>
</dbReference>
<dbReference type="InterPro" id="IPR029052">
    <property type="entry name" value="Metallo-depent_PP-like"/>
</dbReference>
<dbReference type="SUPFAM" id="SSF117074">
    <property type="entry name" value="Hypothetical protein PA1324"/>
    <property type="match status" value="1"/>
</dbReference>
<dbReference type="Gene3D" id="3.60.21.10">
    <property type="match status" value="1"/>
</dbReference>
<dbReference type="SUPFAM" id="SSF56300">
    <property type="entry name" value="Metallo-dependent phosphatases"/>
    <property type="match status" value="1"/>
</dbReference>
<keyword evidence="5" id="KW-1185">Reference proteome</keyword>
<dbReference type="PANTHER" id="PTHR43143:SF6">
    <property type="entry name" value="BLL3016 PROTEIN"/>
    <property type="match status" value="1"/>
</dbReference>
<feature type="domain" description="Calcineurin-like phosphoesterase N-terminal" evidence="3">
    <location>
        <begin position="20"/>
        <end position="82"/>
    </location>
</feature>
<organism evidence="4 5">
    <name type="scientific">Mucilaginibacter gynuensis</name>
    <dbReference type="NCBI Taxonomy" id="1302236"/>
    <lineage>
        <taxon>Bacteria</taxon>
        <taxon>Pseudomonadati</taxon>
        <taxon>Bacteroidota</taxon>
        <taxon>Sphingobacteriia</taxon>
        <taxon>Sphingobacteriales</taxon>
        <taxon>Sphingobacteriaceae</taxon>
        <taxon>Mucilaginibacter</taxon>
    </lineage>
</organism>
<sequence>MAQTATGFVYVDKNGNGKKDTRETGIPNIAVSNGIQVVKTDKNGQYKLPAGNDNIFFVIKPSGYAVPVDSAMLPKYYYIHKPGGSPASMKYPGVAPTGPLPKEINFALVPKNEPKQFRALIFGDPQVYSQQDLDWFRKGILEEVKGVKNVAFGMSLGDLVGDNLHLFADYKREMATLGIPWYNMVGNHDLNFDTGLDSLSDESYEAVFGPANYAFEYGSAHFIVLDDILAPDPRKNSGYWAGLRPDQLEFVKNDVANTDTAKLIVLAFHIPMKDYGGRAFRTADRVKLFGFLKNHKHVLMLSGHTHLQKQNFYTKEEGWLQDDKLHEYNAGTTSGDWYSGELDKNNVPYATMRDGTEKGYAFLNLNGNNYSIDYKVAGKPSDYQMNIFAPKVIGHRKDTRADFFVNFFMGTESSKVEYRVDGETEWTALRRVETIDPSYYEAYLHWDLTNDLMPGRRPSNAEVSSHLWKGSVSTELPVGNHTLHIRATDLFGRTFTSEKAIRVDEPKPYPPIY</sequence>
<dbReference type="EMBL" id="BAABFT010000003">
    <property type="protein sequence ID" value="GAA4317754.1"/>
    <property type="molecule type" value="Genomic_DNA"/>
</dbReference>
<proteinExistence type="predicted"/>
<dbReference type="Proteomes" id="UP001500582">
    <property type="component" value="Unassembled WGS sequence"/>
</dbReference>
<dbReference type="InterPro" id="IPR004843">
    <property type="entry name" value="Calcineurin-like_PHP"/>
</dbReference>
<reference evidence="5" key="1">
    <citation type="journal article" date="2019" name="Int. J. Syst. Evol. Microbiol.">
        <title>The Global Catalogue of Microorganisms (GCM) 10K type strain sequencing project: providing services to taxonomists for standard genome sequencing and annotation.</title>
        <authorList>
            <consortium name="The Broad Institute Genomics Platform"/>
            <consortium name="The Broad Institute Genome Sequencing Center for Infectious Disease"/>
            <person name="Wu L."/>
            <person name="Ma J."/>
        </authorList>
    </citation>
    <scope>NUCLEOTIDE SEQUENCE [LARGE SCALE GENOMIC DNA]</scope>
    <source>
        <strain evidence="5">JCM 17705</strain>
    </source>
</reference>
<evidence type="ECO:0000259" key="1">
    <source>
        <dbReference type="Pfam" id="PF00149"/>
    </source>
</evidence>